<evidence type="ECO:0000313" key="2">
    <source>
        <dbReference type="Proteomes" id="UP001165960"/>
    </source>
</evidence>
<accession>A0ACC2T8V0</accession>
<protein>
    <submittedName>
        <fullName evidence="1">Uncharacterized protein</fullName>
    </submittedName>
</protein>
<reference evidence="1" key="1">
    <citation type="submission" date="2022-04" db="EMBL/GenBank/DDBJ databases">
        <title>Genome of the entomopathogenic fungus Entomophthora muscae.</title>
        <authorList>
            <person name="Elya C."/>
            <person name="Lovett B.R."/>
            <person name="Lee E."/>
            <person name="Macias A.M."/>
            <person name="Hajek A.E."/>
            <person name="De Bivort B.L."/>
            <person name="Kasson M.T."/>
            <person name="De Fine Licht H.H."/>
            <person name="Stajich J.E."/>
        </authorList>
    </citation>
    <scope>NUCLEOTIDE SEQUENCE</scope>
    <source>
        <strain evidence="1">Berkeley</strain>
    </source>
</reference>
<sequence>MPLLTDAPSADSMIIVITGAVSFSSALYILPSFTNKGIGKAIVKQIVLQAPSYWKDAQRDVTLYLTSRNTELGEKAIEDLKPQLSSAPLNFRLQHHPLDIGSEESIKTFKKALEEKHGGIDILVNNAGIASKGPTFDYDIVKWTLETNYYGTLKMMENMLPLMRKEGRVINVSSMIGKLSQLSEPLQKKFLDPNLKVSDVTELMESFTNAVKEGNFKELGWSNSAYGVSKVGMTALSKVFAHEQRRASDGKNLLILSCHPGYVNTDMTSGMGHLTVDQGAETPVFLSLAPLKDIVGTYTDEQFDKGFGVYWSDKKAEQW</sequence>
<comment type="caution">
    <text evidence="1">The sequence shown here is derived from an EMBL/GenBank/DDBJ whole genome shotgun (WGS) entry which is preliminary data.</text>
</comment>
<name>A0ACC2T8V0_9FUNG</name>
<gene>
    <name evidence="1" type="ORF">DSO57_1002549</name>
</gene>
<evidence type="ECO:0000313" key="1">
    <source>
        <dbReference type="EMBL" id="KAJ9070920.1"/>
    </source>
</evidence>
<proteinExistence type="predicted"/>
<dbReference type="EMBL" id="QTSX02003556">
    <property type="protein sequence ID" value="KAJ9070920.1"/>
    <property type="molecule type" value="Genomic_DNA"/>
</dbReference>
<dbReference type="Proteomes" id="UP001165960">
    <property type="component" value="Unassembled WGS sequence"/>
</dbReference>
<keyword evidence="2" id="KW-1185">Reference proteome</keyword>
<organism evidence="1 2">
    <name type="scientific">Entomophthora muscae</name>
    <dbReference type="NCBI Taxonomy" id="34485"/>
    <lineage>
        <taxon>Eukaryota</taxon>
        <taxon>Fungi</taxon>
        <taxon>Fungi incertae sedis</taxon>
        <taxon>Zoopagomycota</taxon>
        <taxon>Entomophthoromycotina</taxon>
        <taxon>Entomophthoromycetes</taxon>
        <taxon>Entomophthorales</taxon>
        <taxon>Entomophthoraceae</taxon>
        <taxon>Entomophthora</taxon>
    </lineage>
</organism>